<evidence type="ECO:0000313" key="6">
    <source>
        <dbReference type="Proteomes" id="UP000182944"/>
    </source>
</evidence>
<proteinExistence type="predicted"/>
<dbReference type="AlphaFoldDB" id="A0A1H2YLF7"/>
<dbReference type="UniPathway" id="UPA00539"/>
<dbReference type="RefSeq" id="WP_231572719.1">
    <property type="nucleotide sequence ID" value="NZ_FNNA01000002.1"/>
</dbReference>
<dbReference type="NCBIfam" id="TIGR03859">
    <property type="entry name" value="PQQ_PqqD"/>
    <property type="match status" value="1"/>
</dbReference>
<name>A0A1H2YLF7_9RHOB</name>
<dbReference type="EMBL" id="FNNA01000002">
    <property type="protein sequence ID" value="SDX05835.1"/>
    <property type="molecule type" value="Genomic_DNA"/>
</dbReference>
<evidence type="ECO:0000313" key="5">
    <source>
        <dbReference type="EMBL" id="SDX05835.1"/>
    </source>
</evidence>
<accession>A0A1H2YLF7</accession>
<gene>
    <name evidence="5" type="ORF">SAMN05444276_102899</name>
</gene>
<dbReference type="InterPro" id="IPR022479">
    <property type="entry name" value="PqqD_bac"/>
</dbReference>
<protein>
    <submittedName>
        <fullName evidence="5">Pyrroloquinoline quinone biosynthesis protein D</fullName>
    </submittedName>
</protein>
<dbReference type="Pfam" id="PF05402">
    <property type="entry name" value="PqqD"/>
    <property type="match status" value="1"/>
</dbReference>
<comment type="subunit">
    <text evidence="2">Monomer. Interacts with PqqE.</text>
</comment>
<keyword evidence="6" id="KW-1185">Reference proteome</keyword>
<keyword evidence="3" id="KW-0884">PQQ biosynthesis</keyword>
<dbReference type="GO" id="GO:0048038">
    <property type="term" value="F:quinone binding"/>
    <property type="evidence" value="ECO:0007669"/>
    <property type="project" value="InterPro"/>
</dbReference>
<feature type="compositionally biased region" description="Low complexity" evidence="4">
    <location>
        <begin position="18"/>
        <end position="29"/>
    </location>
</feature>
<comment type="pathway">
    <text evidence="1">Cofactor biosynthesis; pyrroloquinoline quinone biosynthesis.</text>
</comment>
<sequence>MSAALTDDGRATAGRADPSTASPAQAQPPAAGPGMGVTDRPVLPRGVRLHDDRVRGTKVLLGPETALMLDEIGAAIIAEIDGRRDVAEIGAALAGRYGADLDEVLPDIVEFLADMAGRRLVDQA</sequence>
<dbReference type="Proteomes" id="UP000182944">
    <property type="component" value="Unassembled WGS sequence"/>
</dbReference>
<dbReference type="InterPro" id="IPR041881">
    <property type="entry name" value="PqqD_sf"/>
</dbReference>
<dbReference type="Gene3D" id="1.10.10.1150">
    <property type="entry name" value="Coenzyme PQQ synthesis protein D (PqqD)"/>
    <property type="match status" value="1"/>
</dbReference>
<evidence type="ECO:0000256" key="4">
    <source>
        <dbReference type="SAM" id="MobiDB-lite"/>
    </source>
</evidence>
<organism evidence="5 6">
    <name type="scientific">Paracoccus sanguinis</name>
    <dbReference type="NCBI Taxonomy" id="1545044"/>
    <lineage>
        <taxon>Bacteria</taxon>
        <taxon>Pseudomonadati</taxon>
        <taxon>Pseudomonadota</taxon>
        <taxon>Alphaproteobacteria</taxon>
        <taxon>Rhodobacterales</taxon>
        <taxon>Paracoccaceae</taxon>
        <taxon>Paracoccus</taxon>
    </lineage>
</organism>
<dbReference type="GO" id="GO:0018189">
    <property type="term" value="P:pyrroloquinoline quinone biosynthetic process"/>
    <property type="evidence" value="ECO:0007669"/>
    <property type="project" value="UniProtKB-UniPathway"/>
</dbReference>
<dbReference type="STRING" id="1545044.SAMN05444276_102899"/>
<evidence type="ECO:0000256" key="1">
    <source>
        <dbReference type="ARBA" id="ARBA00004886"/>
    </source>
</evidence>
<dbReference type="InterPro" id="IPR008792">
    <property type="entry name" value="PQQD"/>
</dbReference>
<evidence type="ECO:0000256" key="3">
    <source>
        <dbReference type="ARBA" id="ARBA00022905"/>
    </source>
</evidence>
<reference evidence="6" key="1">
    <citation type="submission" date="2016-10" db="EMBL/GenBank/DDBJ databases">
        <authorList>
            <person name="Varghese N."/>
            <person name="Submissions S."/>
        </authorList>
    </citation>
    <scope>NUCLEOTIDE SEQUENCE [LARGE SCALE GENOMIC DNA]</scope>
    <source>
        <strain evidence="6">DSM 29303</strain>
    </source>
</reference>
<feature type="region of interest" description="Disordered" evidence="4">
    <location>
        <begin position="1"/>
        <end position="46"/>
    </location>
</feature>
<evidence type="ECO:0000256" key="2">
    <source>
        <dbReference type="ARBA" id="ARBA00011741"/>
    </source>
</evidence>